<name>A0A8E5ML35_USTVR</name>
<evidence type="ECO:0000313" key="2">
    <source>
        <dbReference type="EMBL" id="QUC23837.1"/>
    </source>
</evidence>
<sequence>MTDSIINLHSTRESMASPAEPFTPAMRDRQARGKNPYKLTSRTESFQDRERRDFALSVLDSPEQLMMYALSAGDSVPGQRVRFMRMLCGFEG</sequence>
<evidence type="ECO:0000256" key="1">
    <source>
        <dbReference type="SAM" id="MobiDB-lite"/>
    </source>
</evidence>
<proteinExistence type="predicted"/>
<feature type="region of interest" description="Disordered" evidence="1">
    <location>
        <begin position="1"/>
        <end position="46"/>
    </location>
</feature>
<keyword evidence="3" id="KW-1185">Reference proteome</keyword>
<dbReference type="Proteomes" id="UP000027002">
    <property type="component" value="Chromosome 7"/>
</dbReference>
<evidence type="ECO:0000313" key="3">
    <source>
        <dbReference type="Proteomes" id="UP000027002"/>
    </source>
</evidence>
<protein>
    <submittedName>
        <fullName evidence="2">Uncharacterized protein</fullName>
    </submittedName>
</protein>
<accession>A0A8E5ML35</accession>
<dbReference type="EMBL" id="CP072759">
    <property type="protein sequence ID" value="QUC23837.1"/>
    <property type="molecule type" value="Genomic_DNA"/>
</dbReference>
<gene>
    <name evidence="2" type="ORF">UV8b_08078</name>
</gene>
<organism evidence="2 3">
    <name type="scientific">Ustilaginoidea virens</name>
    <name type="common">Rice false smut fungus</name>
    <name type="synonym">Villosiclava virens</name>
    <dbReference type="NCBI Taxonomy" id="1159556"/>
    <lineage>
        <taxon>Eukaryota</taxon>
        <taxon>Fungi</taxon>
        <taxon>Dikarya</taxon>
        <taxon>Ascomycota</taxon>
        <taxon>Pezizomycotina</taxon>
        <taxon>Sordariomycetes</taxon>
        <taxon>Hypocreomycetidae</taxon>
        <taxon>Hypocreales</taxon>
        <taxon>Clavicipitaceae</taxon>
        <taxon>Ustilaginoidea</taxon>
    </lineage>
</organism>
<dbReference type="OrthoDB" id="5372011at2759"/>
<reference evidence="2" key="1">
    <citation type="submission" date="2020-03" db="EMBL/GenBank/DDBJ databases">
        <title>A mixture of massive structural variations and highly conserved coding sequences in Ustilaginoidea virens genome.</title>
        <authorList>
            <person name="Zhang K."/>
            <person name="Zhao Z."/>
            <person name="Zhang Z."/>
            <person name="Li Y."/>
            <person name="Hsiang T."/>
            <person name="Sun W."/>
        </authorList>
    </citation>
    <scope>NUCLEOTIDE SEQUENCE</scope>
    <source>
        <strain evidence="2">UV-8b</strain>
    </source>
</reference>
<dbReference type="RefSeq" id="XP_043001510.1">
    <property type="nucleotide sequence ID" value="XM_043145575.1"/>
</dbReference>
<dbReference type="AlphaFoldDB" id="A0A8E5ML35"/>
<dbReference type="GeneID" id="66068855"/>
<dbReference type="KEGG" id="uvi:66068855"/>